<evidence type="ECO:0000256" key="4">
    <source>
        <dbReference type="SAM" id="Phobius"/>
    </source>
</evidence>
<dbReference type="GO" id="GO:0098542">
    <property type="term" value="P:defense response to other organism"/>
    <property type="evidence" value="ECO:0007669"/>
    <property type="project" value="InterPro"/>
</dbReference>
<feature type="region of interest" description="Disordered" evidence="3">
    <location>
        <begin position="1"/>
        <end position="22"/>
    </location>
</feature>
<dbReference type="AlphaFoldDB" id="A0AAN9SB19"/>
<evidence type="ECO:0000256" key="1">
    <source>
        <dbReference type="ARBA" id="ARBA00004370"/>
    </source>
</evidence>
<keyword evidence="2 4" id="KW-0472">Membrane</keyword>
<evidence type="ECO:0000256" key="3">
    <source>
        <dbReference type="SAM" id="MobiDB-lite"/>
    </source>
</evidence>
<comment type="subcellular location">
    <subcellularLocation>
        <location evidence="1">Membrane</location>
    </subcellularLocation>
</comment>
<dbReference type="PANTHER" id="PTHR31234">
    <property type="entry name" value="LATE EMBRYOGENESIS ABUNDANT (LEA) HYDROXYPROLINE-RICH GLYCOPROTEIN FAMILY"/>
    <property type="match status" value="1"/>
</dbReference>
<dbReference type="EMBL" id="JAYMYS010000005">
    <property type="protein sequence ID" value="KAK7392672.1"/>
    <property type="molecule type" value="Genomic_DNA"/>
</dbReference>
<evidence type="ECO:0008006" key="7">
    <source>
        <dbReference type="Google" id="ProtNLM"/>
    </source>
</evidence>
<dbReference type="InterPro" id="IPR044839">
    <property type="entry name" value="NDR1-like"/>
</dbReference>
<keyword evidence="4" id="KW-1133">Transmembrane helix</keyword>
<keyword evidence="4" id="KW-0812">Transmembrane</keyword>
<sequence>MADKEPQFSSAAATYEAPPQRPPQKRSRAAQCCCCAFQSLCIVLGSIFVFLLFIFLVLFVSYLIIQPRPFRFHVTEATLSQFNYTKTDSSLRYKVVINFTVENPNNRLNIYYDQVVAHVSYRGVTFSSADVVTWRNAFRLGTGSTERLGGAFMGQTVVPFDDEQAKDFDDDKKKGIFFFLVRLRFNIRFRIGSSFKYQDVRPGAKCGLDIPLSPNGTAITTMCDVDHF</sequence>
<accession>A0AAN9SB19</accession>
<dbReference type="PANTHER" id="PTHR31234:SF2">
    <property type="entry name" value="OS05G0199100 PROTEIN"/>
    <property type="match status" value="1"/>
</dbReference>
<dbReference type="GO" id="GO:0005886">
    <property type="term" value="C:plasma membrane"/>
    <property type="evidence" value="ECO:0007669"/>
    <property type="project" value="TreeGrafter"/>
</dbReference>
<comment type="caution">
    <text evidence="5">The sequence shown here is derived from an EMBL/GenBank/DDBJ whole genome shotgun (WGS) entry which is preliminary data.</text>
</comment>
<evidence type="ECO:0000313" key="5">
    <source>
        <dbReference type="EMBL" id="KAK7392672.1"/>
    </source>
</evidence>
<keyword evidence="6" id="KW-1185">Reference proteome</keyword>
<name>A0AAN9SB19_PSOTE</name>
<evidence type="ECO:0000256" key="2">
    <source>
        <dbReference type="ARBA" id="ARBA00023136"/>
    </source>
</evidence>
<dbReference type="Proteomes" id="UP001386955">
    <property type="component" value="Unassembled WGS sequence"/>
</dbReference>
<feature type="transmembrane region" description="Helical" evidence="4">
    <location>
        <begin position="42"/>
        <end position="65"/>
    </location>
</feature>
<proteinExistence type="predicted"/>
<reference evidence="5 6" key="1">
    <citation type="submission" date="2024-01" db="EMBL/GenBank/DDBJ databases">
        <title>The genomes of 5 underutilized Papilionoideae crops provide insights into root nodulation and disease resistanc.</title>
        <authorList>
            <person name="Jiang F."/>
        </authorList>
    </citation>
    <scope>NUCLEOTIDE SEQUENCE [LARGE SCALE GENOMIC DNA]</scope>
    <source>
        <strain evidence="5">DUOXIRENSHENG_FW03</strain>
        <tissue evidence="5">Leaves</tissue>
    </source>
</reference>
<protein>
    <recommendedName>
        <fullName evidence="7">Late embryogenesis abundant protein LEA-2 subgroup domain-containing protein</fullName>
    </recommendedName>
</protein>
<organism evidence="5 6">
    <name type="scientific">Psophocarpus tetragonolobus</name>
    <name type="common">Winged bean</name>
    <name type="synonym">Dolichos tetragonolobus</name>
    <dbReference type="NCBI Taxonomy" id="3891"/>
    <lineage>
        <taxon>Eukaryota</taxon>
        <taxon>Viridiplantae</taxon>
        <taxon>Streptophyta</taxon>
        <taxon>Embryophyta</taxon>
        <taxon>Tracheophyta</taxon>
        <taxon>Spermatophyta</taxon>
        <taxon>Magnoliopsida</taxon>
        <taxon>eudicotyledons</taxon>
        <taxon>Gunneridae</taxon>
        <taxon>Pentapetalae</taxon>
        <taxon>rosids</taxon>
        <taxon>fabids</taxon>
        <taxon>Fabales</taxon>
        <taxon>Fabaceae</taxon>
        <taxon>Papilionoideae</taxon>
        <taxon>50 kb inversion clade</taxon>
        <taxon>NPAAA clade</taxon>
        <taxon>indigoferoid/millettioid clade</taxon>
        <taxon>Phaseoleae</taxon>
        <taxon>Psophocarpus</taxon>
    </lineage>
</organism>
<gene>
    <name evidence="5" type="ORF">VNO78_21116</name>
</gene>
<evidence type="ECO:0000313" key="6">
    <source>
        <dbReference type="Proteomes" id="UP001386955"/>
    </source>
</evidence>